<gene>
    <name evidence="2" type="ordered locus">Acry_2339</name>
</gene>
<dbReference type="HOGENOM" id="CLU_026001_0_1_5"/>
<accession>A5G101</accession>
<feature type="compositionally biased region" description="Low complexity" evidence="1">
    <location>
        <begin position="42"/>
        <end position="51"/>
    </location>
</feature>
<dbReference type="eggNOG" id="COG5267">
    <property type="taxonomic scope" value="Bacteria"/>
</dbReference>
<sequence length="522" mass="55278">MPPAPGNIPGGGRVLPSASPCRRPSIRRPSMSRRRRASGCRGITTGAAGGFPATGAGAEGAAAMTLASAQAAGLTPSQATSLTPSQAMIRFGLGGRPDQKPPTDPRAWLLGQLDGPDPALATPSFAGLPSGAAALAALRDDRMTRKRLARQGLSLKDHFKPRSREMFRVDAAAQLGWALRTDAPFRERLVWFWANHFTVSMRQGGTAALIGPFLREAIRPHVTGRFTDMVLAVERHPAMLLYLGNAGSVGPDSRAGVRRHRGLNENLGRECMELHTVSLRAGYSQQDVIAMAKLLTGWSVDPRAEPTGFRFRPFAHEPGPQTLMGRSFPPGEAGGIAALRFLSTYHTTWTALATKLVRHFVADQPPAAAVAHVAGVLAGTQGDLRAAAAALVDLPQAWIPGRKIKTPVEYFLSVGRALGETEAKVPAALGMLRRLGQPLWAAPLPNGWSDLGGDWSGPDAVLARIDFAYTMAGHSHDRAPAAIATAALGAQLRPDTLAAVSTAGSPREALALLFASPEFLRR</sequence>
<protein>
    <submittedName>
        <fullName evidence="2">Uncharacterized protein-like protein</fullName>
    </submittedName>
</protein>
<evidence type="ECO:0000313" key="3">
    <source>
        <dbReference type="Proteomes" id="UP000000245"/>
    </source>
</evidence>
<dbReference type="Proteomes" id="UP000000245">
    <property type="component" value="Chromosome"/>
</dbReference>
<dbReference type="AlphaFoldDB" id="A5G101"/>
<reference evidence="2 3" key="1">
    <citation type="submission" date="2007-05" db="EMBL/GenBank/DDBJ databases">
        <title>Complete sequence of chromosome of Acidiphilium cryptum JF-5.</title>
        <authorList>
            <consortium name="US DOE Joint Genome Institute"/>
            <person name="Copeland A."/>
            <person name="Lucas S."/>
            <person name="Lapidus A."/>
            <person name="Barry K."/>
            <person name="Detter J.C."/>
            <person name="Glavina del Rio T."/>
            <person name="Hammon N."/>
            <person name="Israni S."/>
            <person name="Dalin E."/>
            <person name="Tice H."/>
            <person name="Pitluck S."/>
            <person name="Sims D."/>
            <person name="Brettin T."/>
            <person name="Bruce D."/>
            <person name="Han C."/>
            <person name="Schmutz J."/>
            <person name="Larimer F."/>
            <person name="Land M."/>
            <person name="Hauser L."/>
            <person name="Kyrpides N."/>
            <person name="Kim E."/>
            <person name="Magnuson T."/>
            <person name="Richardson P."/>
        </authorList>
    </citation>
    <scope>NUCLEOTIDE SEQUENCE [LARGE SCALE GENOMIC DNA]</scope>
    <source>
        <strain evidence="2 3">JF-5</strain>
    </source>
</reference>
<proteinExistence type="predicted"/>
<keyword evidence="3" id="KW-1185">Reference proteome</keyword>
<dbReference type="STRING" id="349163.Acry_2339"/>
<organism evidence="2 3">
    <name type="scientific">Acidiphilium cryptum (strain JF-5)</name>
    <dbReference type="NCBI Taxonomy" id="349163"/>
    <lineage>
        <taxon>Bacteria</taxon>
        <taxon>Pseudomonadati</taxon>
        <taxon>Pseudomonadota</taxon>
        <taxon>Alphaproteobacteria</taxon>
        <taxon>Acetobacterales</taxon>
        <taxon>Acidocellaceae</taxon>
        <taxon>Acidiphilium</taxon>
    </lineage>
</organism>
<dbReference type="KEGG" id="acr:Acry_2339"/>
<name>A5G101_ACICJ</name>
<evidence type="ECO:0000313" key="2">
    <source>
        <dbReference type="EMBL" id="ABQ31533.1"/>
    </source>
</evidence>
<evidence type="ECO:0000256" key="1">
    <source>
        <dbReference type="SAM" id="MobiDB-lite"/>
    </source>
</evidence>
<feature type="compositionally biased region" description="Basic residues" evidence="1">
    <location>
        <begin position="24"/>
        <end position="38"/>
    </location>
</feature>
<feature type="region of interest" description="Disordered" evidence="1">
    <location>
        <begin position="1"/>
        <end position="51"/>
    </location>
</feature>
<dbReference type="Pfam" id="PF08811">
    <property type="entry name" value="DUF1800"/>
    <property type="match status" value="1"/>
</dbReference>
<dbReference type="EMBL" id="CP000697">
    <property type="protein sequence ID" value="ABQ31533.1"/>
    <property type="molecule type" value="Genomic_DNA"/>
</dbReference>
<dbReference type="InterPro" id="IPR014917">
    <property type="entry name" value="DUF1800"/>
</dbReference>